<evidence type="ECO:0000259" key="6">
    <source>
        <dbReference type="PROSITE" id="PS50850"/>
    </source>
</evidence>
<keyword evidence="3 5" id="KW-1133">Transmembrane helix</keyword>
<feature type="transmembrane region" description="Helical" evidence="5">
    <location>
        <begin position="295"/>
        <end position="317"/>
    </location>
</feature>
<feature type="transmembrane region" description="Helical" evidence="5">
    <location>
        <begin position="530"/>
        <end position="548"/>
    </location>
</feature>
<feature type="transmembrane region" description="Helical" evidence="5">
    <location>
        <begin position="363"/>
        <end position="382"/>
    </location>
</feature>
<feature type="transmembrane region" description="Helical" evidence="5">
    <location>
        <begin position="457"/>
        <end position="480"/>
    </location>
</feature>
<dbReference type="InterPro" id="IPR020846">
    <property type="entry name" value="MFS_dom"/>
</dbReference>
<accession>T2M970</accession>
<feature type="transmembrane region" description="Helical" evidence="5">
    <location>
        <begin position="205"/>
        <end position="223"/>
    </location>
</feature>
<dbReference type="GO" id="GO:0022857">
    <property type="term" value="F:transmembrane transporter activity"/>
    <property type="evidence" value="ECO:0007669"/>
    <property type="project" value="InterPro"/>
</dbReference>
<feature type="transmembrane region" description="Helical" evidence="5">
    <location>
        <begin position="323"/>
        <end position="351"/>
    </location>
</feature>
<evidence type="ECO:0000256" key="1">
    <source>
        <dbReference type="ARBA" id="ARBA00004141"/>
    </source>
</evidence>
<reference evidence="7" key="1">
    <citation type="journal article" date="2013" name="Genome Biol. Evol.">
        <title>Punctuated emergences of genetic and phenotypic innovations in eumetazoan, bilaterian, euteleostome, and hominidae ancestors.</title>
        <authorList>
            <person name="Wenger Y."/>
            <person name="Galliot B."/>
        </authorList>
    </citation>
    <scope>NUCLEOTIDE SEQUENCE</scope>
    <source>
        <tissue evidence="7">Whole animals</tissue>
    </source>
</reference>
<dbReference type="GO" id="GO:0016020">
    <property type="term" value="C:membrane"/>
    <property type="evidence" value="ECO:0007669"/>
    <property type="project" value="UniProtKB-SubCell"/>
</dbReference>
<feature type="transmembrane region" description="Helical" evidence="5">
    <location>
        <begin position="388"/>
        <end position="409"/>
    </location>
</feature>
<feature type="transmembrane region" description="Helical" evidence="5">
    <location>
        <begin position="265"/>
        <end position="288"/>
    </location>
</feature>
<feature type="non-terminal residue" evidence="7">
    <location>
        <position position="1"/>
    </location>
</feature>
<gene>
    <name evidence="7" type="primary">SLC37A2</name>
</gene>
<dbReference type="PROSITE" id="PS50850">
    <property type="entry name" value="MFS"/>
    <property type="match status" value="1"/>
</dbReference>
<evidence type="ECO:0000256" key="5">
    <source>
        <dbReference type="SAM" id="Phobius"/>
    </source>
</evidence>
<dbReference type="PANTHER" id="PTHR43184">
    <property type="entry name" value="MAJOR FACILITATOR SUPERFAMILY TRANSPORTER 16, ISOFORM B"/>
    <property type="match status" value="1"/>
</dbReference>
<feature type="transmembrane region" description="Helical" evidence="5">
    <location>
        <begin position="624"/>
        <end position="643"/>
    </location>
</feature>
<feature type="transmembrane region" description="Helical" evidence="5">
    <location>
        <begin position="592"/>
        <end position="618"/>
    </location>
</feature>
<evidence type="ECO:0000313" key="7">
    <source>
        <dbReference type="EMBL" id="CDG68502.1"/>
    </source>
</evidence>
<sequence>MKRTLCIESLFFLFKFSIYLFIYFNSPPQGREGHYRRGGYLFVAITLSQLYNSETRTLTNKATARRNKLSAVLPGTWWGSNLEPLVYEASALPLHHYRINFGCKAEKATTDEEATYFVAITLSQLYNSETRTLTNKAAAQRNELSAVLPGTRWGSNSEPLVYEASALPLHHYRIILTISNMVFHKAPAIPIYNYLLQHKTPKFKLVTYQGLVIGITYLSYMSYHAAKRPFSVVKGELNPNCTITAVNNTCTAWRPFSNPTETQDLFGLLDCAFLLTYALAMFVSGYIAEHTNLRIYLSLGMFFTGIFTSLFGLGFFLKIHSLYFFFLIQILTGIAQSTGWPCVVEAVGLWFPEGKRGLIMGIWNTHISVGNIVGTALAAPFVEYNWGLSFVVPGCLIAGIGILVFLFLVPDPREVNMTNLEDTAYSEEEMLLEKENFKGGSNDHPIGIWKALWIPGVVEYSMCLFFAKLVSYTFLFWLPFYIGSISIKGKVYSKSQAADWATLFDVGGAIGGVVAGALNDLSGKPGLVNFLFLVCAAPCLLLLQIYGSTSLSTFIGYLMITGFFVNGPYALITTAVSASLGAHPCLHGNTKAMAVVTSIIDATGSLGAAVGPLLAGVISSKTNSWVFVFYMLILADVLAALFLSRQLFCEIKAICSRRNKSPINSNQLVINEN</sequence>
<feature type="transmembrane region" description="Helical" evidence="5">
    <location>
        <begin position="554"/>
        <end position="580"/>
    </location>
</feature>
<dbReference type="PANTHER" id="PTHR43184:SF12">
    <property type="entry name" value="SUGAR PHOSPHATE EXCHANGER 3"/>
    <property type="match status" value="1"/>
</dbReference>
<dbReference type="AlphaFoldDB" id="T2M970"/>
<proteinExistence type="evidence at transcript level"/>
<name>T2M970_HYDVU</name>
<dbReference type="Gene3D" id="1.20.1250.20">
    <property type="entry name" value="MFS general substrate transporter like domains"/>
    <property type="match status" value="2"/>
</dbReference>
<dbReference type="EMBL" id="HAAD01002270">
    <property type="protein sequence ID" value="CDG68502.1"/>
    <property type="molecule type" value="mRNA"/>
</dbReference>
<dbReference type="OrthoDB" id="3639251at2759"/>
<evidence type="ECO:0000256" key="3">
    <source>
        <dbReference type="ARBA" id="ARBA00022989"/>
    </source>
</evidence>
<feature type="domain" description="Major facilitator superfamily (MFS) profile" evidence="6">
    <location>
        <begin position="202"/>
        <end position="648"/>
    </location>
</feature>
<feature type="transmembrane region" description="Helical" evidence="5">
    <location>
        <begin position="5"/>
        <end position="22"/>
    </location>
</feature>
<evidence type="ECO:0000256" key="2">
    <source>
        <dbReference type="ARBA" id="ARBA00022692"/>
    </source>
</evidence>
<evidence type="ECO:0000256" key="4">
    <source>
        <dbReference type="ARBA" id="ARBA00023136"/>
    </source>
</evidence>
<dbReference type="InterPro" id="IPR036259">
    <property type="entry name" value="MFS_trans_sf"/>
</dbReference>
<protein>
    <submittedName>
        <fullName evidence="7">Sugar phosphate exchanger 2</fullName>
    </submittedName>
</protein>
<dbReference type="SUPFAM" id="SSF103473">
    <property type="entry name" value="MFS general substrate transporter"/>
    <property type="match status" value="1"/>
</dbReference>
<organism evidence="7">
    <name type="scientific">Hydra vulgaris</name>
    <name type="common">Hydra</name>
    <name type="synonym">Hydra attenuata</name>
    <dbReference type="NCBI Taxonomy" id="6087"/>
    <lineage>
        <taxon>Eukaryota</taxon>
        <taxon>Metazoa</taxon>
        <taxon>Cnidaria</taxon>
        <taxon>Hydrozoa</taxon>
        <taxon>Hydroidolina</taxon>
        <taxon>Anthoathecata</taxon>
        <taxon>Aplanulata</taxon>
        <taxon>Hydridae</taxon>
        <taxon>Hydra</taxon>
    </lineage>
</organism>
<keyword evidence="4 5" id="KW-0472">Membrane</keyword>
<keyword evidence="2 5" id="KW-0812">Transmembrane</keyword>
<dbReference type="InterPro" id="IPR011701">
    <property type="entry name" value="MFS"/>
</dbReference>
<comment type="subcellular location">
    <subcellularLocation>
        <location evidence="1">Membrane</location>
        <topology evidence="1">Multi-pass membrane protein</topology>
    </subcellularLocation>
</comment>
<feature type="transmembrane region" description="Helical" evidence="5">
    <location>
        <begin position="500"/>
        <end position="518"/>
    </location>
</feature>
<dbReference type="Pfam" id="PF07690">
    <property type="entry name" value="MFS_1"/>
    <property type="match status" value="1"/>
</dbReference>